<gene>
    <name evidence="1" type="ORF">L486_01247</name>
</gene>
<sequence length="151" mass="17761">MSNKDTLSLSCPPINADRVTWEKWEDWKEWATDDHDLMVNTTEACVERSRAKLEDVISEPNKREFLDSLLSSAIRTNNYLAVIKECHLSEMDTIAYPCQTILNDTVERYRQLITDKELLTQWLDQEKDELYTDTTRDTELFSDHRGKVNRT</sequence>
<dbReference type="AlphaFoldDB" id="A0A1B9J1R5"/>
<dbReference type="OrthoDB" id="10552778at2759"/>
<dbReference type="EMBL" id="KI669459">
    <property type="protein sequence ID" value="OCF61594.1"/>
    <property type="molecule type" value="Genomic_DNA"/>
</dbReference>
<protein>
    <submittedName>
        <fullName evidence="1">Uncharacterized protein</fullName>
    </submittedName>
</protein>
<reference evidence="1 2" key="1">
    <citation type="submission" date="2013-07" db="EMBL/GenBank/DDBJ databases">
        <title>The Genome Sequence of Kwoniella mangroviensis CBS10435.</title>
        <authorList>
            <consortium name="The Broad Institute Genome Sequencing Platform"/>
            <person name="Cuomo C."/>
            <person name="Litvintseva A."/>
            <person name="Chen Y."/>
            <person name="Heitman J."/>
            <person name="Sun S."/>
            <person name="Springer D."/>
            <person name="Dromer F."/>
            <person name="Young S.K."/>
            <person name="Zeng Q."/>
            <person name="Gargeya S."/>
            <person name="Fitzgerald M."/>
            <person name="Abouelleil A."/>
            <person name="Alvarado L."/>
            <person name="Berlin A.M."/>
            <person name="Chapman S.B."/>
            <person name="Dewar J."/>
            <person name="Goldberg J."/>
            <person name="Griggs A."/>
            <person name="Gujja S."/>
            <person name="Hansen M."/>
            <person name="Howarth C."/>
            <person name="Imamovic A."/>
            <person name="Larimer J."/>
            <person name="McCowan C."/>
            <person name="Murphy C."/>
            <person name="Pearson M."/>
            <person name="Priest M."/>
            <person name="Roberts A."/>
            <person name="Saif S."/>
            <person name="Shea T."/>
            <person name="Sykes S."/>
            <person name="Wortman J."/>
            <person name="Nusbaum C."/>
            <person name="Birren B."/>
        </authorList>
    </citation>
    <scope>NUCLEOTIDE SEQUENCE [LARGE SCALE GENOMIC DNA]</scope>
    <source>
        <strain evidence="1 2">CBS 10435</strain>
    </source>
</reference>
<accession>A0A1B9J1R5</accession>
<evidence type="ECO:0000313" key="1">
    <source>
        <dbReference type="EMBL" id="OCF61594.1"/>
    </source>
</evidence>
<dbReference type="Proteomes" id="UP000092583">
    <property type="component" value="Unassembled WGS sequence"/>
</dbReference>
<proteinExistence type="predicted"/>
<organism evidence="1 2">
    <name type="scientific">Kwoniella mangroviensis CBS 10435</name>
    <dbReference type="NCBI Taxonomy" id="1331196"/>
    <lineage>
        <taxon>Eukaryota</taxon>
        <taxon>Fungi</taxon>
        <taxon>Dikarya</taxon>
        <taxon>Basidiomycota</taxon>
        <taxon>Agaricomycotina</taxon>
        <taxon>Tremellomycetes</taxon>
        <taxon>Tremellales</taxon>
        <taxon>Cryptococcaceae</taxon>
        <taxon>Kwoniella</taxon>
    </lineage>
</organism>
<keyword evidence="2" id="KW-1185">Reference proteome</keyword>
<name>A0A1B9J1R5_9TREE</name>
<evidence type="ECO:0000313" key="2">
    <source>
        <dbReference type="Proteomes" id="UP000092583"/>
    </source>
</evidence>
<reference evidence="2" key="2">
    <citation type="submission" date="2013-12" db="EMBL/GenBank/DDBJ databases">
        <title>Evolution of pathogenesis and genome organization in the Tremellales.</title>
        <authorList>
            <person name="Cuomo C."/>
            <person name="Litvintseva A."/>
            <person name="Heitman J."/>
            <person name="Chen Y."/>
            <person name="Sun S."/>
            <person name="Springer D."/>
            <person name="Dromer F."/>
            <person name="Young S."/>
            <person name="Zeng Q."/>
            <person name="Chapman S."/>
            <person name="Gujja S."/>
            <person name="Saif S."/>
            <person name="Birren B."/>
        </authorList>
    </citation>
    <scope>NUCLEOTIDE SEQUENCE [LARGE SCALE GENOMIC DNA]</scope>
    <source>
        <strain evidence="2">CBS 10435</strain>
    </source>
</reference>